<evidence type="ECO:0000256" key="1">
    <source>
        <dbReference type="ARBA" id="ARBA00001831"/>
    </source>
</evidence>
<comment type="catalytic activity">
    <reaction evidence="1">
        <text>acetyl-CoA + H2O = acetate + CoA + H(+)</text>
        <dbReference type="Rhea" id="RHEA:20289"/>
        <dbReference type="ChEBI" id="CHEBI:15377"/>
        <dbReference type="ChEBI" id="CHEBI:15378"/>
        <dbReference type="ChEBI" id="CHEBI:30089"/>
        <dbReference type="ChEBI" id="CHEBI:57287"/>
        <dbReference type="ChEBI" id="CHEBI:57288"/>
        <dbReference type="EC" id="3.1.2.1"/>
    </reaction>
</comment>
<dbReference type="GO" id="GO:0006083">
    <property type="term" value="P:acetate metabolic process"/>
    <property type="evidence" value="ECO:0007669"/>
    <property type="project" value="InterPro"/>
</dbReference>
<dbReference type="InterPro" id="IPR046433">
    <property type="entry name" value="ActCoA_hydro"/>
</dbReference>
<protein>
    <recommendedName>
        <fullName evidence="4">Acetyl-CoA hydrolase</fullName>
        <ecNumber evidence="3">3.1.2.1</ecNumber>
    </recommendedName>
    <alternativeName>
        <fullName evidence="5">Acetyl-CoA deacylase</fullName>
    </alternativeName>
</protein>
<dbReference type="GO" id="GO:0005739">
    <property type="term" value="C:mitochondrion"/>
    <property type="evidence" value="ECO:0007669"/>
    <property type="project" value="TreeGrafter"/>
</dbReference>
<evidence type="ECO:0000256" key="3">
    <source>
        <dbReference type="ARBA" id="ARBA00011920"/>
    </source>
</evidence>
<evidence type="ECO:0000313" key="9">
    <source>
        <dbReference type="Proteomes" id="UP001163850"/>
    </source>
</evidence>
<dbReference type="FunFam" id="3.40.1080.20:FF:000001">
    <property type="entry name" value="Acetyl-CoA hydrolase Ach1"/>
    <property type="match status" value="1"/>
</dbReference>
<evidence type="ECO:0000259" key="6">
    <source>
        <dbReference type="Pfam" id="PF02550"/>
    </source>
</evidence>
<comment type="caution">
    <text evidence="8">The sequence shown here is derived from an EMBL/GenBank/DDBJ whole genome shotgun (WGS) entry which is preliminary data.</text>
</comment>
<dbReference type="GO" id="GO:0008775">
    <property type="term" value="F:acetate CoA-transferase activity"/>
    <property type="evidence" value="ECO:0007669"/>
    <property type="project" value="InterPro"/>
</dbReference>
<dbReference type="PANTHER" id="PTHR43609:SF1">
    <property type="entry name" value="ACETYL-COA HYDROLASE"/>
    <property type="match status" value="1"/>
</dbReference>
<name>A0AA38UQ53_9AGAR</name>
<dbReference type="EC" id="3.1.2.1" evidence="3"/>
<dbReference type="InterPro" id="IPR003702">
    <property type="entry name" value="ActCoA_hydro_N"/>
</dbReference>
<dbReference type="InterPro" id="IPR037171">
    <property type="entry name" value="NagB/RpiA_transferase-like"/>
</dbReference>
<evidence type="ECO:0000313" key="8">
    <source>
        <dbReference type="EMBL" id="KAJ3982642.1"/>
    </source>
</evidence>
<dbReference type="SUPFAM" id="SSF100950">
    <property type="entry name" value="NagB/RpiA/CoA transferase-like"/>
    <property type="match status" value="2"/>
</dbReference>
<dbReference type="InterPro" id="IPR026888">
    <property type="entry name" value="AcetylCoA_hyd_C"/>
</dbReference>
<dbReference type="Proteomes" id="UP001163850">
    <property type="component" value="Unassembled WGS sequence"/>
</dbReference>
<proteinExistence type="inferred from homology"/>
<evidence type="ECO:0000256" key="4">
    <source>
        <dbReference type="ARBA" id="ARBA00017958"/>
    </source>
</evidence>
<dbReference type="FunFam" id="3.40.1080.10:FF:000003">
    <property type="entry name" value="Acetyl-coA hydrolase Ach1"/>
    <property type="match status" value="1"/>
</dbReference>
<organism evidence="8 9">
    <name type="scientific">Lentinula detonsa</name>
    <dbReference type="NCBI Taxonomy" id="2804962"/>
    <lineage>
        <taxon>Eukaryota</taxon>
        <taxon>Fungi</taxon>
        <taxon>Dikarya</taxon>
        <taxon>Basidiomycota</taxon>
        <taxon>Agaricomycotina</taxon>
        <taxon>Agaricomycetes</taxon>
        <taxon>Agaricomycetidae</taxon>
        <taxon>Agaricales</taxon>
        <taxon>Marasmiineae</taxon>
        <taxon>Omphalotaceae</taxon>
        <taxon>Lentinula</taxon>
    </lineage>
</organism>
<evidence type="ECO:0000259" key="7">
    <source>
        <dbReference type="Pfam" id="PF13336"/>
    </source>
</evidence>
<dbReference type="GO" id="GO:0003986">
    <property type="term" value="F:acetyl-CoA hydrolase activity"/>
    <property type="evidence" value="ECO:0007669"/>
    <property type="project" value="UniProtKB-EC"/>
</dbReference>
<evidence type="ECO:0000256" key="5">
    <source>
        <dbReference type="ARBA" id="ARBA00029672"/>
    </source>
</evidence>
<accession>A0AA38UQ53</accession>
<gene>
    <name evidence="8" type="ORF">F5890DRAFT_1528796</name>
</gene>
<comment type="similarity">
    <text evidence="2">Belongs to the acetyl-CoA hydrolase/transferase family.</text>
</comment>
<dbReference type="AlphaFoldDB" id="A0AA38UQ53"/>
<dbReference type="Pfam" id="PF13336">
    <property type="entry name" value="AcetylCoA_hyd_C"/>
    <property type="match status" value="1"/>
</dbReference>
<dbReference type="Gene3D" id="3.40.1080.10">
    <property type="entry name" value="Glutaconate Coenzyme A-transferase"/>
    <property type="match status" value="1"/>
</dbReference>
<feature type="domain" description="Acetyl-CoA hydrolase/transferase N-terminal" evidence="6">
    <location>
        <begin position="30"/>
        <end position="253"/>
    </location>
</feature>
<reference evidence="8" key="1">
    <citation type="submission" date="2022-08" db="EMBL/GenBank/DDBJ databases">
        <authorList>
            <consortium name="DOE Joint Genome Institute"/>
            <person name="Min B."/>
            <person name="Riley R."/>
            <person name="Sierra-Patev S."/>
            <person name="Naranjo-Ortiz M."/>
            <person name="Looney B."/>
            <person name="Konkel Z."/>
            <person name="Slot J.C."/>
            <person name="Sakamoto Y."/>
            <person name="Steenwyk J.L."/>
            <person name="Rokas A."/>
            <person name="Carro J."/>
            <person name="Camarero S."/>
            <person name="Ferreira P."/>
            <person name="Molpeceres G."/>
            <person name="Ruiz-Duenas F.J."/>
            <person name="Serrano A."/>
            <person name="Henrissat B."/>
            <person name="Drula E."/>
            <person name="Hughes K.W."/>
            <person name="Mata J.L."/>
            <person name="Ishikawa N.K."/>
            <person name="Vargas-Isla R."/>
            <person name="Ushijima S."/>
            <person name="Smith C.A."/>
            <person name="Ahrendt S."/>
            <person name="Andreopoulos W."/>
            <person name="He G."/>
            <person name="Labutti K."/>
            <person name="Lipzen A."/>
            <person name="Ng V."/>
            <person name="Sandor L."/>
            <person name="Barry K."/>
            <person name="Martinez A.T."/>
            <person name="Xiao Y."/>
            <person name="Gibbons J.G."/>
            <person name="Terashima K."/>
            <person name="Hibbett D.S."/>
            <person name="Grigoriev I.V."/>
        </authorList>
    </citation>
    <scope>NUCLEOTIDE SEQUENCE</scope>
    <source>
        <strain evidence="8">TFB7829</strain>
    </source>
</reference>
<sequence>MHTTPFLRNISRTTSLTPSAALLERVKRPAYLQRLARPEDLVPMFKHDDYIGWSGFTGVGYPKTMPTAIADDIESNNLQADPSTKKKFNLFVGASVGPEVEDRWAALDMIARRYPHQVGKEVSKGINAGRIEFADKHLSMFPQDLTYGYYSLHKKHGDPTKPLDWAIVEATSINSEGHIVPGASVGASPEILQSAEKIIIEVNTRIPDLEGLHDINSSFLPPHRQPYLITHPSDRIGSTAIPVDPDRVVAIIESTKPDNTGLNSPENDESRAIARHLIEFLEKEVKEGRLPKSLLPLQSGIGNVANSIIGGLAEGPFDNVQVWTEVLQDTFLRFFDSGKLDFATATSIRFSPDGFDHFYKNWTNYKDRLLLRSQQVANSPEIIRRLGIIAMNTPLEVDIYGHANSTNALGSRMLNGLGGSADFLRNAKISIMHTPSTRPSKNDPTGISCIVPFASHVDQTEHDLDVVVTEQGLADVRGLSPRERAKVIIEKCAHPDYKELLSEYYDRSLHECLKRGAGHEPHMLRNAFKFHTHFLKHGNMKVKNWD</sequence>
<dbReference type="EMBL" id="MU802054">
    <property type="protein sequence ID" value="KAJ3982642.1"/>
    <property type="molecule type" value="Genomic_DNA"/>
</dbReference>
<evidence type="ECO:0000256" key="2">
    <source>
        <dbReference type="ARBA" id="ARBA00009632"/>
    </source>
</evidence>
<dbReference type="InterPro" id="IPR038460">
    <property type="entry name" value="AcetylCoA_hyd_C_sf"/>
</dbReference>
<feature type="domain" description="Acetyl-CoA hydrolase/transferase C-terminal" evidence="7">
    <location>
        <begin position="354"/>
        <end position="504"/>
    </location>
</feature>
<dbReference type="Gene3D" id="3.40.1080.20">
    <property type="entry name" value="Acetyl-CoA hydrolase/transferase C-terminal domain"/>
    <property type="match status" value="1"/>
</dbReference>
<dbReference type="Pfam" id="PF02550">
    <property type="entry name" value="AcetylCoA_hydro"/>
    <property type="match status" value="1"/>
</dbReference>
<dbReference type="PANTHER" id="PTHR43609">
    <property type="entry name" value="ACETYL-COA HYDROLASE"/>
    <property type="match status" value="1"/>
</dbReference>